<dbReference type="EMBL" id="JAOB01000089">
    <property type="protein sequence ID" value="EUA09651.1"/>
    <property type="molecule type" value="Genomic_DNA"/>
</dbReference>
<dbReference type="AlphaFoldDB" id="X7YS74"/>
<name>X7YS74_MYCXE</name>
<comment type="caution">
    <text evidence="1">The sequence shown here is derived from an EMBL/GenBank/DDBJ whole genome shotgun (WGS) entry which is preliminary data.</text>
</comment>
<keyword evidence="1" id="KW-0131">Cell cycle</keyword>
<gene>
    <name evidence="1" type="ORF">I553_3735</name>
</gene>
<dbReference type="PATRIC" id="fig|1299334.3.peg.9171"/>
<dbReference type="GO" id="GO:0051301">
    <property type="term" value="P:cell division"/>
    <property type="evidence" value="ECO:0007669"/>
    <property type="project" value="UniProtKB-KW"/>
</dbReference>
<evidence type="ECO:0000313" key="1">
    <source>
        <dbReference type="EMBL" id="EUA09651.1"/>
    </source>
</evidence>
<protein>
    <submittedName>
        <fullName evidence="1">Cell division FtsK/SpoIIIE domain protein</fullName>
    </submittedName>
</protein>
<proteinExistence type="predicted"/>
<reference evidence="1" key="1">
    <citation type="submission" date="2014-01" db="EMBL/GenBank/DDBJ databases">
        <authorList>
            <person name="Brown-Elliot B."/>
            <person name="Wallace R."/>
            <person name="Lenaerts A."/>
            <person name="Ordway D."/>
            <person name="DeGroote M.A."/>
            <person name="Parker T."/>
            <person name="Sizemore C."/>
            <person name="Tallon L.J."/>
            <person name="Sadzewicz L.K."/>
            <person name="Sengamalay N."/>
            <person name="Fraser C.M."/>
            <person name="Hine E."/>
            <person name="Shefchek K.A."/>
            <person name="Das S.P."/>
            <person name="Tettelin H."/>
        </authorList>
    </citation>
    <scope>NUCLEOTIDE SEQUENCE [LARGE SCALE GENOMIC DNA]</scope>
    <source>
        <strain evidence="1">4042</strain>
    </source>
</reference>
<organism evidence="1">
    <name type="scientific">Mycobacterium xenopi 4042</name>
    <dbReference type="NCBI Taxonomy" id="1299334"/>
    <lineage>
        <taxon>Bacteria</taxon>
        <taxon>Bacillati</taxon>
        <taxon>Actinomycetota</taxon>
        <taxon>Actinomycetes</taxon>
        <taxon>Mycobacteriales</taxon>
        <taxon>Mycobacteriaceae</taxon>
        <taxon>Mycobacterium</taxon>
    </lineage>
</organism>
<accession>X7YS74</accession>
<keyword evidence="1" id="KW-0132">Cell division</keyword>
<sequence>MLLQLAVFHPPNLVLIAVVTEHAQEWDWIKWLPHNQNPHRNDALGSERMVYAPHNAREGLEEILAGRGGFSADRDYNGDKPWLVVVADRVGAVPGCGEGSEAVTVIRRGGTDESALETTQGARVELAASGRARRRRMSPTTR</sequence>